<evidence type="ECO:0000256" key="1">
    <source>
        <dbReference type="PROSITE-ProRule" id="PRU00339"/>
    </source>
</evidence>
<dbReference type="PANTHER" id="PTHR46825:SF12">
    <property type="entry name" value="PENICILLIN-BINDING PROTEIN 4"/>
    <property type="match status" value="1"/>
</dbReference>
<dbReference type="InterPro" id="IPR001466">
    <property type="entry name" value="Beta-lactam-related"/>
</dbReference>
<reference evidence="3 6" key="2">
    <citation type="submission" date="2019-07" db="EMBL/GenBank/DDBJ databases">
        <title>Whole genome shotgun sequence of Myxococcus virescens NBRC 100334.</title>
        <authorList>
            <person name="Hosoyama A."/>
            <person name="Uohara A."/>
            <person name="Ohji S."/>
            <person name="Ichikawa N."/>
        </authorList>
    </citation>
    <scope>NUCLEOTIDE SEQUENCE [LARGE SCALE GENOMIC DNA]</scope>
    <source>
        <strain evidence="3 6">NBRC 100334</strain>
    </source>
</reference>
<dbReference type="PROSITE" id="PS50005">
    <property type="entry name" value="TPR"/>
    <property type="match status" value="1"/>
</dbReference>
<feature type="repeat" description="TPR" evidence="1">
    <location>
        <begin position="477"/>
        <end position="510"/>
    </location>
</feature>
<proteinExistence type="predicted"/>
<dbReference type="Pfam" id="PF00144">
    <property type="entry name" value="Beta-lactamase"/>
    <property type="match status" value="1"/>
</dbReference>
<dbReference type="Gene3D" id="3.40.710.10">
    <property type="entry name" value="DD-peptidase/beta-lactamase superfamily"/>
    <property type="match status" value="1"/>
</dbReference>
<reference evidence="4 5" key="1">
    <citation type="submission" date="2016-10" db="EMBL/GenBank/DDBJ databases">
        <authorList>
            <person name="Varghese N."/>
            <person name="Submissions S."/>
        </authorList>
    </citation>
    <scope>NUCLEOTIDE SEQUENCE [LARGE SCALE GENOMIC DNA]</scope>
    <source>
        <strain evidence="4 5">DSM 2260</strain>
    </source>
</reference>
<dbReference type="AlphaFoldDB" id="A0A511HHC5"/>
<comment type="caution">
    <text evidence="3">The sequence shown here is derived from an EMBL/GenBank/DDBJ whole genome shotgun (WGS) entry which is preliminary data.</text>
</comment>
<organism evidence="3 6">
    <name type="scientific">Myxococcus virescens</name>
    <dbReference type="NCBI Taxonomy" id="83456"/>
    <lineage>
        <taxon>Bacteria</taxon>
        <taxon>Pseudomonadati</taxon>
        <taxon>Myxococcota</taxon>
        <taxon>Myxococcia</taxon>
        <taxon>Myxococcales</taxon>
        <taxon>Cystobacterineae</taxon>
        <taxon>Myxococcaceae</taxon>
        <taxon>Myxococcus</taxon>
    </lineage>
</organism>
<feature type="domain" description="Beta-lactamase-related" evidence="2">
    <location>
        <begin position="73"/>
        <end position="381"/>
    </location>
</feature>
<dbReference type="InterPro" id="IPR019734">
    <property type="entry name" value="TPR_rpt"/>
</dbReference>
<dbReference type="SUPFAM" id="SSF56601">
    <property type="entry name" value="beta-lactamase/transpeptidase-like"/>
    <property type="match status" value="1"/>
</dbReference>
<evidence type="ECO:0000313" key="3">
    <source>
        <dbReference type="EMBL" id="GEL72980.1"/>
    </source>
</evidence>
<dbReference type="Proteomes" id="UP000198717">
    <property type="component" value="Unassembled WGS sequence"/>
</dbReference>
<evidence type="ECO:0000259" key="2">
    <source>
        <dbReference type="Pfam" id="PF00144"/>
    </source>
</evidence>
<dbReference type="InterPro" id="IPR012338">
    <property type="entry name" value="Beta-lactam/transpept-like"/>
</dbReference>
<dbReference type="PANTHER" id="PTHR46825">
    <property type="entry name" value="D-ALANYL-D-ALANINE-CARBOXYPEPTIDASE/ENDOPEPTIDASE AMPH"/>
    <property type="match status" value="1"/>
</dbReference>
<dbReference type="Gene3D" id="1.25.40.10">
    <property type="entry name" value="Tetratricopeptide repeat domain"/>
    <property type="match status" value="1"/>
</dbReference>
<dbReference type="Proteomes" id="UP000321224">
    <property type="component" value="Unassembled WGS sequence"/>
</dbReference>
<dbReference type="InterPro" id="IPR011990">
    <property type="entry name" value="TPR-like_helical_dom_sf"/>
</dbReference>
<dbReference type="PROSITE" id="PS50293">
    <property type="entry name" value="TPR_REGION"/>
    <property type="match status" value="1"/>
</dbReference>
<evidence type="ECO:0000313" key="4">
    <source>
        <dbReference type="EMBL" id="SDE07756.1"/>
    </source>
</evidence>
<accession>A0A511HHC5</accession>
<dbReference type="SUPFAM" id="SSF48452">
    <property type="entry name" value="TPR-like"/>
    <property type="match status" value="1"/>
</dbReference>
<sequence length="528" mass="56827">MRRIPTSRPVCMTLTGLSAVVLLTGADTRKPTTQWMARPSEAARITRVEQGFPSIPIPGEKPRHLSLQEWMTLYEIPGLSIAVFDRGSLAWAKGYGVKEAGGTAPVTLDTLFQAASISKPVAALAAMHHAEKRKWSLDEDINARLTSWKLPDNAFTREQKVTLRRLLSHSAGTTVHGFPGYAAQAPVPTLQQLLDGEQPANSAPVRVDTVPGTLTRYSGGGTSIVQQMLTDQLQKPFAQIMKEAVLAPLGLKHSTYEQPLPKALEPLAAVGARSGGKNLEGRWHIYPEQAAAGLWTTPSDLARIAMEVSKATQGKSQRVVSQAMAKQMLTRQSQAFGIGFHLPPGQAWFGHGGSNAGYRSLLVAFAETGSGVAIMSNSDDGGLLFDRIVASVATEYGWKGITHNLENAFMTTDLLVRTKGVDTAVSWFTAHKRSAPAEEKVTADILNVIGYARLNKGQVADAVKLFEANASLFPEDANTHDSLGEGYAAAGRKDEAISRYKKSLELNPKNDNAVKKLRELGAASATAK</sequence>
<evidence type="ECO:0000313" key="5">
    <source>
        <dbReference type="Proteomes" id="UP000198717"/>
    </source>
</evidence>
<dbReference type="InterPro" id="IPR050491">
    <property type="entry name" value="AmpC-like"/>
</dbReference>
<keyword evidence="5" id="KW-1185">Reference proteome</keyword>
<name>A0A511HHC5_9BACT</name>
<dbReference type="SMART" id="SM00028">
    <property type="entry name" value="TPR"/>
    <property type="match status" value="2"/>
</dbReference>
<keyword evidence="1" id="KW-0802">TPR repeat</keyword>
<dbReference type="RefSeq" id="WP_090490040.1">
    <property type="nucleotide sequence ID" value="NZ_BJVY01000029.1"/>
</dbReference>
<dbReference type="EMBL" id="FNAJ01000004">
    <property type="protein sequence ID" value="SDE07756.1"/>
    <property type="molecule type" value="Genomic_DNA"/>
</dbReference>
<evidence type="ECO:0000313" key="6">
    <source>
        <dbReference type="Proteomes" id="UP000321224"/>
    </source>
</evidence>
<gene>
    <name evidence="3" type="ORF">MVI01_47640</name>
    <name evidence="4" type="ORF">SAMN04488504_10487</name>
</gene>
<dbReference type="EMBL" id="BJVY01000029">
    <property type="protein sequence ID" value="GEL72980.1"/>
    <property type="molecule type" value="Genomic_DNA"/>
</dbReference>
<protein>
    <submittedName>
        <fullName evidence="4">CubicO group peptidase, beta-lactamase class C family</fullName>
    </submittedName>
</protein>